<name>A0A7I7RID8_MYCCF</name>
<organism evidence="2 3">
    <name type="scientific">Mycolicibacterium celeriflavum</name>
    <name type="common">Mycobacterium celeriflavum</name>
    <dbReference type="NCBI Taxonomy" id="1249101"/>
    <lineage>
        <taxon>Bacteria</taxon>
        <taxon>Bacillati</taxon>
        <taxon>Actinomycetota</taxon>
        <taxon>Actinomycetes</taxon>
        <taxon>Mycobacteriales</taxon>
        <taxon>Mycobacteriaceae</taxon>
        <taxon>Mycolicibacterium</taxon>
    </lineage>
</organism>
<feature type="domain" description="Mycothiol-dependent maleylpyruvate isomerase metal-binding" evidence="1">
    <location>
        <begin position="20"/>
        <end position="117"/>
    </location>
</feature>
<evidence type="ECO:0000259" key="1">
    <source>
        <dbReference type="Pfam" id="PF11716"/>
    </source>
</evidence>
<dbReference type="KEGG" id="mcee:MCEL_23450"/>
<gene>
    <name evidence="2" type="ORF">MCEL_23450</name>
</gene>
<dbReference type="Proteomes" id="UP000466431">
    <property type="component" value="Chromosome"/>
</dbReference>
<dbReference type="InterPro" id="IPR017517">
    <property type="entry name" value="Maleyloyr_isom"/>
</dbReference>
<evidence type="ECO:0000313" key="3">
    <source>
        <dbReference type="Proteomes" id="UP000466431"/>
    </source>
</evidence>
<reference evidence="2 3" key="1">
    <citation type="journal article" date="2019" name="Emerg. Microbes Infect.">
        <title>Comprehensive subspecies identification of 175 nontuberculous mycobacteria species based on 7547 genomic profiles.</title>
        <authorList>
            <person name="Matsumoto Y."/>
            <person name="Kinjo T."/>
            <person name="Motooka D."/>
            <person name="Nabeya D."/>
            <person name="Jung N."/>
            <person name="Uechi K."/>
            <person name="Horii T."/>
            <person name="Iida T."/>
            <person name="Fujita J."/>
            <person name="Nakamura S."/>
        </authorList>
    </citation>
    <scope>NUCLEOTIDE SEQUENCE [LARGE SCALE GENOMIC DNA]</scope>
    <source>
        <strain evidence="2 3">JCM 18439</strain>
    </source>
</reference>
<dbReference type="Gene3D" id="1.20.120.450">
    <property type="entry name" value="dinb family like domain"/>
    <property type="match status" value="1"/>
</dbReference>
<dbReference type="InterPro" id="IPR024344">
    <property type="entry name" value="MDMPI_metal-binding"/>
</dbReference>
<dbReference type="NCBIfam" id="TIGR03083">
    <property type="entry name" value="maleylpyruvate isomerase family mycothiol-dependent enzyme"/>
    <property type="match status" value="1"/>
</dbReference>
<proteinExistence type="predicted"/>
<accession>A0A7I7RID8</accession>
<dbReference type="EMBL" id="AP022591">
    <property type="protein sequence ID" value="BBY44050.1"/>
    <property type="molecule type" value="Genomic_DNA"/>
</dbReference>
<dbReference type="SUPFAM" id="SSF109854">
    <property type="entry name" value="DinB/YfiT-like putative metalloenzymes"/>
    <property type="match status" value="1"/>
</dbReference>
<dbReference type="GO" id="GO:0046872">
    <property type="term" value="F:metal ion binding"/>
    <property type="evidence" value="ECO:0007669"/>
    <property type="project" value="InterPro"/>
</dbReference>
<evidence type="ECO:0000313" key="2">
    <source>
        <dbReference type="EMBL" id="BBY44050.1"/>
    </source>
</evidence>
<dbReference type="InterPro" id="IPR034660">
    <property type="entry name" value="DinB/YfiT-like"/>
</dbReference>
<dbReference type="AlphaFoldDB" id="A0A7I7RID8"/>
<protein>
    <recommendedName>
        <fullName evidence="1">Mycothiol-dependent maleylpyruvate isomerase metal-binding domain-containing protein</fullName>
    </recommendedName>
</protein>
<sequence length="220" mass="23908">MSLGSAAGLPDMPNDVWPLVHAERRALIADLETLDEAQWVQPSLCDGWSVHDVAAHMVDVATTTRLGFVAAMAKARFDFDRQNAHGIERARGASPQQTLQRLREAAARTSTPPAPLDTRIVEEVLHGEDIRRPLGFTREYPMEAVVRALRHQARMSASFGGAKDLVKRIRIVATDADVALGSGSQVRGPALALLLAISGRRVALDELDGPGVAEWWVAPR</sequence>
<dbReference type="RefSeq" id="WP_234806127.1">
    <property type="nucleotide sequence ID" value="NZ_AP022591.1"/>
</dbReference>
<keyword evidence="3" id="KW-1185">Reference proteome</keyword>
<dbReference type="Pfam" id="PF11716">
    <property type="entry name" value="MDMPI_N"/>
    <property type="match status" value="1"/>
</dbReference>